<keyword evidence="1" id="KW-0812">Transmembrane</keyword>
<dbReference type="Proteomes" id="UP000308018">
    <property type="component" value="Unassembled WGS sequence"/>
</dbReference>
<evidence type="ECO:0000256" key="1">
    <source>
        <dbReference type="SAM" id="Phobius"/>
    </source>
</evidence>
<reference evidence="2" key="2">
    <citation type="submission" date="2016-07" db="EMBL/GenBank/DDBJ databases">
        <authorList>
            <person name="Wan K."/>
            <person name="Booth B."/>
            <person name="Spirohn K."/>
            <person name="Hao T."/>
            <person name="Hu Y."/>
            <person name="Calderwood M."/>
            <person name="Hill D."/>
            <person name="Mohr S."/>
            <person name="Vidal M."/>
            <person name="Celniker S."/>
            <person name="Perrimon N."/>
        </authorList>
    </citation>
    <scope>NUCLEOTIDE SEQUENCE</scope>
    <source>
        <strain evidence="2">10N.222.48.A2</strain>
    </source>
</reference>
<proteinExistence type="predicted"/>
<name>A0A2N7NFE5_9VIBR</name>
<reference evidence="4" key="1">
    <citation type="submission" date="2016-07" db="EMBL/GenBank/DDBJ databases">
        <title>Nontailed viruses are major unrecognized killers of bacteria in the ocean.</title>
        <authorList>
            <person name="Kauffman K."/>
            <person name="Hussain F."/>
            <person name="Yang J."/>
            <person name="Arevalo P."/>
            <person name="Brown J."/>
            <person name="Cutler M."/>
            <person name="Kelly L."/>
            <person name="Polz M.F."/>
        </authorList>
    </citation>
    <scope>NUCLEOTIDE SEQUENCE [LARGE SCALE GENOMIC DNA]</scope>
    <source>
        <strain evidence="4">10N.222.48.A2</strain>
    </source>
</reference>
<organism evidence="2 4">
    <name type="scientific">Vibrio tasmaniensis</name>
    <dbReference type="NCBI Taxonomy" id="212663"/>
    <lineage>
        <taxon>Bacteria</taxon>
        <taxon>Pseudomonadati</taxon>
        <taxon>Pseudomonadota</taxon>
        <taxon>Gammaproteobacteria</taxon>
        <taxon>Vibrionales</taxon>
        <taxon>Vibrionaceae</taxon>
        <taxon>Vibrio</taxon>
    </lineage>
</organism>
<dbReference type="Proteomes" id="UP000235579">
    <property type="component" value="Unassembled WGS sequence"/>
</dbReference>
<gene>
    <name evidence="2" type="ORF">BCS92_19400</name>
    <name evidence="3" type="ORF">FC057_20405</name>
</gene>
<evidence type="ECO:0008006" key="6">
    <source>
        <dbReference type="Google" id="ProtNLM"/>
    </source>
</evidence>
<evidence type="ECO:0000313" key="5">
    <source>
        <dbReference type="Proteomes" id="UP000308018"/>
    </source>
</evidence>
<evidence type="ECO:0000313" key="2">
    <source>
        <dbReference type="EMBL" id="PMP11911.1"/>
    </source>
</evidence>
<dbReference type="RefSeq" id="WP_102258130.1">
    <property type="nucleotide sequence ID" value="NZ_MDBP01000057.1"/>
</dbReference>
<comment type="caution">
    <text evidence="2">The sequence shown here is derived from an EMBL/GenBank/DDBJ whole genome shotgun (WGS) entry which is preliminary data.</text>
</comment>
<evidence type="ECO:0000313" key="3">
    <source>
        <dbReference type="EMBL" id="TKG28869.1"/>
    </source>
</evidence>
<dbReference type="AlphaFoldDB" id="A0A2N7NFE5"/>
<keyword evidence="1" id="KW-0472">Membrane</keyword>
<reference evidence="2" key="3">
    <citation type="journal article" date="2018" name="Nature">
        <title>A major lineage of non-tailed dsDNA viruses as unrecognized killers of marine bacteria.</title>
        <authorList>
            <person name="Kauffman K.M."/>
            <person name="Hussain F.A."/>
            <person name="Yang J."/>
            <person name="Arevalo P."/>
            <person name="Brown J.M."/>
            <person name="Chang W.K."/>
            <person name="VanInsberghe D."/>
            <person name="Elsherbini J."/>
            <person name="Sharma R.S."/>
            <person name="Cutler M.B."/>
            <person name="Kelly L."/>
            <person name="Polz M.F."/>
        </authorList>
    </citation>
    <scope>NUCLEOTIDE SEQUENCE</scope>
    <source>
        <strain evidence="2">10N.222.48.A2</strain>
    </source>
</reference>
<evidence type="ECO:0000313" key="4">
    <source>
        <dbReference type="Proteomes" id="UP000235579"/>
    </source>
</evidence>
<feature type="transmembrane region" description="Helical" evidence="1">
    <location>
        <begin position="74"/>
        <end position="102"/>
    </location>
</feature>
<reference evidence="3 5" key="4">
    <citation type="submission" date="2019-04" db="EMBL/GenBank/DDBJ databases">
        <title>A reverse ecology approach based on a biological definition of microbial populations.</title>
        <authorList>
            <person name="Arevalo P."/>
            <person name="Vaninsberghe D."/>
            <person name="Elsherbini J."/>
            <person name="Gore J."/>
            <person name="Polz M."/>
        </authorList>
    </citation>
    <scope>NUCLEOTIDE SEQUENCE [LARGE SCALE GENOMIC DNA]</scope>
    <source>
        <strain evidence="3 5">10N.222.45.A8</strain>
    </source>
</reference>
<dbReference type="EMBL" id="MDBP01000057">
    <property type="protein sequence ID" value="PMP11911.1"/>
    <property type="molecule type" value="Genomic_DNA"/>
</dbReference>
<feature type="transmembrane region" description="Helical" evidence="1">
    <location>
        <begin position="43"/>
        <end position="62"/>
    </location>
</feature>
<dbReference type="EMBL" id="SYVV01000038">
    <property type="protein sequence ID" value="TKG28869.1"/>
    <property type="molecule type" value="Genomic_DNA"/>
</dbReference>
<keyword evidence="1" id="KW-1133">Transmembrane helix</keyword>
<feature type="transmembrane region" description="Helical" evidence="1">
    <location>
        <begin position="137"/>
        <end position="155"/>
    </location>
</feature>
<accession>A0A2N7NFE5</accession>
<protein>
    <recommendedName>
        <fullName evidence="6">Transmembrane protein</fullName>
    </recommendedName>
</protein>
<sequence>MQTNTHSTVPNKELSDLLAVERYKFIQDKIKFLDNQQHSNFTTLLKVIIALSTFIVASLIAGSECKISNETVSFAISSTGVALTITCVYLLGLSIAVLFSWIDYRKEEVELLNKVNCDLNRSDPDIKPCKLIRWNEFHFMVLLVLLTIMGIVTFINPNYLMNILDSVTCPK</sequence>